<protein>
    <recommendedName>
        <fullName evidence="4">Reverse transcriptase domain-containing protein</fullName>
    </recommendedName>
</protein>
<organism evidence="2 3">
    <name type="scientific">Araneus ventricosus</name>
    <name type="common">Orbweaver spider</name>
    <name type="synonym">Epeira ventricosa</name>
    <dbReference type="NCBI Taxonomy" id="182803"/>
    <lineage>
        <taxon>Eukaryota</taxon>
        <taxon>Metazoa</taxon>
        <taxon>Ecdysozoa</taxon>
        <taxon>Arthropoda</taxon>
        <taxon>Chelicerata</taxon>
        <taxon>Arachnida</taxon>
        <taxon>Araneae</taxon>
        <taxon>Araneomorphae</taxon>
        <taxon>Entelegynae</taxon>
        <taxon>Araneoidea</taxon>
        <taxon>Araneidae</taxon>
        <taxon>Araneus</taxon>
    </lineage>
</organism>
<keyword evidence="3" id="KW-1185">Reference proteome</keyword>
<name>A0A4Y2W6C3_ARAVE</name>
<keyword evidence="1" id="KW-0732">Signal</keyword>
<evidence type="ECO:0008006" key="4">
    <source>
        <dbReference type="Google" id="ProtNLM"/>
    </source>
</evidence>
<feature type="chain" id="PRO_5021184899" description="Reverse transcriptase domain-containing protein" evidence="1">
    <location>
        <begin position="19"/>
        <end position="89"/>
    </location>
</feature>
<evidence type="ECO:0000313" key="3">
    <source>
        <dbReference type="Proteomes" id="UP000499080"/>
    </source>
</evidence>
<evidence type="ECO:0000313" key="2">
    <source>
        <dbReference type="EMBL" id="GBO32016.1"/>
    </source>
</evidence>
<dbReference type="EMBL" id="BGPR01055442">
    <property type="protein sequence ID" value="GBO32016.1"/>
    <property type="molecule type" value="Genomic_DNA"/>
</dbReference>
<evidence type="ECO:0000256" key="1">
    <source>
        <dbReference type="SAM" id="SignalP"/>
    </source>
</evidence>
<dbReference type="AlphaFoldDB" id="A0A4Y2W6C3"/>
<comment type="caution">
    <text evidence="2">The sequence shown here is derived from an EMBL/GenBank/DDBJ whole genome shotgun (WGS) entry which is preliminary data.</text>
</comment>
<dbReference type="Proteomes" id="UP000499080">
    <property type="component" value="Unassembled WGS sequence"/>
</dbReference>
<sequence>MNLLLCFQLALFRTELFAGGRLTDGGFPSFPLSEKQIWDSFLDILQDDNPPYCIGAKLDCYLGYQSISHHQDAARFLYYGSLNRLGEIC</sequence>
<reference evidence="2 3" key="1">
    <citation type="journal article" date="2019" name="Sci. Rep.">
        <title>Orb-weaving spider Araneus ventricosus genome elucidates the spidroin gene catalogue.</title>
        <authorList>
            <person name="Kono N."/>
            <person name="Nakamura H."/>
            <person name="Ohtoshi R."/>
            <person name="Moran D.A.P."/>
            <person name="Shinohara A."/>
            <person name="Yoshida Y."/>
            <person name="Fujiwara M."/>
            <person name="Mori M."/>
            <person name="Tomita M."/>
            <person name="Arakawa K."/>
        </authorList>
    </citation>
    <scope>NUCLEOTIDE SEQUENCE [LARGE SCALE GENOMIC DNA]</scope>
</reference>
<accession>A0A4Y2W6C3</accession>
<proteinExistence type="predicted"/>
<gene>
    <name evidence="2" type="ORF">AVEN_217046_1</name>
</gene>
<feature type="signal peptide" evidence="1">
    <location>
        <begin position="1"/>
        <end position="18"/>
    </location>
</feature>